<comment type="caution">
    <text evidence="1">The sequence shown here is derived from an EMBL/GenBank/DDBJ whole genome shotgun (WGS) entry which is preliminary data.</text>
</comment>
<gene>
    <name evidence="1" type="ORF">GN244_ATG14964</name>
</gene>
<dbReference type="Proteomes" id="UP000602510">
    <property type="component" value="Unassembled WGS sequence"/>
</dbReference>
<evidence type="ECO:0000313" key="1">
    <source>
        <dbReference type="EMBL" id="KAF4033080.1"/>
    </source>
</evidence>
<protein>
    <submittedName>
        <fullName evidence="1">Uncharacterized protein</fullName>
    </submittedName>
</protein>
<sequence>MVLIAAFCGIEMPRKPTPVLLRFTRLRYLLKRIPDIFARR</sequence>
<proteinExistence type="predicted"/>
<dbReference type="EMBL" id="WSZM01000435">
    <property type="protein sequence ID" value="KAF4033080.1"/>
    <property type="molecule type" value="Genomic_DNA"/>
</dbReference>
<reference evidence="1" key="1">
    <citation type="submission" date="2020-04" db="EMBL/GenBank/DDBJ databases">
        <title>Hybrid Assembly of Korean Phytophthora infestans isolates.</title>
        <authorList>
            <person name="Prokchorchik M."/>
            <person name="Lee Y."/>
            <person name="Seo J."/>
            <person name="Cho J.-H."/>
            <person name="Park Y.-E."/>
            <person name="Jang D.-C."/>
            <person name="Im J.-S."/>
            <person name="Choi J.-G."/>
            <person name="Park H.-J."/>
            <person name="Lee G.-B."/>
            <person name="Lee Y.-G."/>
            <person name="Hong S.-Y."/>
            <person name="Cho K."/>
            <person name="Sohn K.H."/>
        </authorList>
    </citation>
    <scope>NUCLEOTIDE SEQUENCE</scope>
    <source>
        <strain evidence="1">KR_1_A1</strain>
    </source>
</reference>
<dbReference type="AlphaFoldDB" id="A0A833WG55"/>
<evidence type="ECO:0000313" key="2">
    <source>
        <dbReference type="Proteomes" id="UP000602510"/>
    </source>
</evidence>
<organism evidence="1 2">
    <name type="scientific">Phytophthora infestans</name>
    <name type="common">Potato late blight agent</name>
    <name type="synonym">Botrytis infestans</name>
    <dbReference type="NCBI Taxonomy" id="4787"/>
    <lineage>
        <taxon>Eukaryota</taxon>
        <taxon>Sar</taxon>
        <taxon>Stramenopiles</taxon>
        <taxon>Oomycota</taxon>
        <taxon>Peronosporomycetes</taxon>
        <taxon>Peronosporales</taxon>
        <taxon>Peronosporaceae</taxon>
        <taxon>Phytophthora</taxon>
    </lineage>
</organism>
<name>A0A833WG55_PHYIN</name>
<accession>A0A833WG55</accession>
<keyword evidence="2" id="KW-1185">Reference proteome</keyword>